<dbReference type="GO" id="GO:0090482">
    <property type="term" value="F:vitamin transmembrane transporter activity"/>
    <property type="evidence" value="ECO:0007669"/>
    <property type="project" value="InterPro"/>
</dbReference>
<dbReference type="InterPro" id="IPR002666">
    <property type="entry name" value="Folate_carrier"/>
</dbReference>
<reference evidence="3" key="1">
    <citation type="journal article" date="2014" name="Nat. Genet.">
        <title>Genome and transcriptome of the porcine whipworm Trichuris suis.</title>
        <authorList>
            <person name="Jex A.R."/>
            <person name="Nejsum P."/>
            <person name="Schwarz E.M."/>
            <person name="Hu L."/>
            <person name="Young N.D."/>
            <person name="Hall R.S."/>
            <person name="Korhonen P.K."/>
            <person name="Liao S."/>
            <person name="Thamsborg S."/>
            <person name="Xia J."/>
            <person name="Xu P."/>
            <person name="Wang S."/>
            <person name="Scheerlinck J.P."/>
            <person name="Hofmann A."/>
            <person name="Sternberg P.W."/>
            <person name="Wang J."/>
            <person name="Gasser R.B."/>
        </authorList>
    </citation>
    <scope>NUCLEOTIDE SEQUENCE [LARGE SCALE GENOMIC DNA]</scope>
    <source>
        <strain evidence="3">DCEP-RM93F</strain>
    </source>
</reference>
<feature type="transmembrane region" description="Helical" evidence="2">
    <location>
        <begin position="364"/>
        <end position="385"/>
    </location>
</feature>
<gene>
    <name evidence="3" type="ORF">M514_15041</name>
</gene>
<evidence type="ECO:0000256" key="1">
    <source>
        <dbReference type="ARBA" id="ARBA00005773"/>
    </source>
</evidence>
<evidence type="ECO:0008006" key="4">
    <source>
        <dbReference type="Google" id="ProtNLM"/>
    </source>
</evidence>
<dbReference type="PANTHER" id="PTHR10686:SF18">
    <property type="entry name" value="IP11787P-RELATED"/>
    <property type="match status" value="1"/>
</dbReference>
<accession>A0A085NT41</accession>
<feature type="transmembrane region" description="Helical" evidence="2">
    <location>
        <begin position="135"/>
        <end position="158"/>
    </location>
</feature>
<dbReference type="AlphaFoldDB" id="A0A085NT41"/>
<protein>
    <recommendedName>
        <fullName evidence="4">Reduced folate carrier</fullName>
    </recommendedName>
</protein>
<feature type="transmembrane region" description="Helical" evidence="2">
    <location>
        <begin position="48"/>
        <end position="65"/>
    </location>
</feature>
<dbReference type="Proteomes" id="UP000030758">
    <property type="component" value="Unassembled WGS sequence"/>
</dbReference>
<keyword evidence="2" id="KW-0472">Membrane</keyword>
<keyword evidence="2" id="KW-1133">Transmembrane helix</keyword>
<feature type="non-terminal residue" evidence="3">
    <location>
        <position position="402"/>
    </location>
</feature>
<feature type="transmembrane region" description="Helical" evidence="2">
    <location>
        <begin position="72"/>
        <end position="97"/>
    </location>
</feature>
<feature type="transmembrane region" description="Helical" evidence="2">
    <location>
        <begin position="300"/>
        <end position="323"/>
    </location>
</feature>
<dbReference type="Pfam" id="PF01770">
    <property type="entry name" value="Folate_carrier"/>
    <property type="match status" value="2"/>
</dbReference>
<evidence type="ECO:0000313" key="3">
    <source>
        <dbReference type="EMBL" id="KFD72637.1"/>
    </source>
</evidence>
<dbReference type="EMBL" id="KL367476">
    <property type="protein sequence ID" value="KFD72637.1"/>
    <property type="molecule type" value="Genomic_DNA"/>
</dbReference>
<feature type="transmembrane region" description="Helical" evidence="2">
    <location>
        <begin position="164"/>
        <end position="186"/>
    </location>
</feature>
<feature type="transmembrane region" description="Helical" evidence="2">
    <location>
        <begin position="329"/>
        <end position="352"/>
    </location>
</feature>
<sequence length="402" mass="45177">MNFRVLAVIVLIVYGFFKEFRPVLPYFNEYLTNSGRNFTDEMLNHEVYPVWTYSYLAFLLPVLLLSDFTRHFIFVILGNCAQLGTMISMIFGTSIVAMKFMEIFYGFATACEVSYMSFVYSMVENDKSYQKITSWMRASILAGMSSSFAMGQILLLVGVSDLDIHGYISLAAVVVSFMLISSLRCWPQLRHRTKSKRVQKLFSNGLLNAYLNLCKRFKNSYNSIFLAKWSLFWALTTCGHLQVSNFVQNLWSTIGEESGVSVAYNGLTEAINALMGAVRYCQAVCSYPAFQELLYIHLNWYLIGDSCLFIVLSLQAALLLVVSRTNSLLIAYILHVLFSFLYQTSATVSTFLIAREAPAKHHGLIFGANAFVSLCLQTILTLIVADSSGLALPVKPQVSLLS</sequence>
<proteinExistence type="inferred from homology"/>
<name>A0A085NT41_9BILA</name>
<dbReference type="GO" id="GO:0005886">
    <property type="term" value="C:plasma membrane"/>
    <property type="evidence" value="ECO:0007669"/>
    <property type="project" value="TreeGrafter"/>
</dbReference>
<dbReference type="Gene3D" id="1.20.1250.20">
    <property type="entry name" value="MFS general substrate transporter like domains"/>
    <property type="match status" value="1"/>
</dbReference>
<evidence type="ECO:0000256" key="2">
    <source>
        <dbReference type="SAM" id="Phobius"/>
    </source>
</evidence>
<dbReference type="NCBIfam" id="TIGR00806">
    <property type="entry name" value="rfc"/>
    <property type="match status" value="1"/>
</dbReference>
<feature type="transmembrane region" description="Helical" evidence="2">
    <location>
        <begin position="103"/>
        <end position="123"/>
    </location>
</feature>
<organism evidence="3">
    <name type="scientific">Trichuris suis</name>
    <name type="common">pig whipworm</name>
    <dbReference type="NCBI Taxonomy" id="68888"/>
    <lineage>
        <taxon>Eukaryota</taxon>
        <taxon>Metazoa</taxon>
        <taxon>Ecdysozoa</taxon>
        <taxon>Nematoda</taxon>
        <taxon>Enoplea</taxon>
        <taxon>Dorylaimia</taxon>
        <taxon>Trichinellida</taxon>
        <taxon>Trichuridae</taxon>
        <taxon>Trichuris</taxon>
    </lineage>
</organism>
<dbReference type="SUPFAM" id="SSF103473">
    <property type="entry name" value="MFS general substrate transporter"/>
    <property type="match status" value="1"/>
</dbReference>
<comment type="similarity">
    <text evidence="1">Belongs to the reduced folate carrier (RFC) transporter (TC 2.A.48) family.</text>
</comment>
<dbReference type="PANTHER" id="PTHR10686">
    <property type="entry name" value="FOLATE TRANSPORTER"/>
    <property type="match status" value="1"/>
</dbReference>
<dbReference type="InterPro" id="IPR036259">
    <property type="entry name" value="MFS_trans_sf"/>
</dbReference>
<keyword evidence="2" id="KW-0812">Transmembrane</keyword>